<keyword evidence="3" id="KW-1185">Reference proteome</keyword>
<comment type="caution">
    <text evidence="2">The sequence shown here is derived from an EMBL/GenBank/DDBJ whole genome shotgun (WGS) entry which is preliminary data.</text>
</comment>
<dbReference type="OrthoDB" id="4218123at2759"/>
<protein>
    <submittedName>
        <fullName evidence="2">Uncharacterized protein</fullName>
    </submittedName>
</protein>
<sequence length="213" mass="23776">MSYIREIAFAGLITTRRRKAAVTALCLMAVVEFYLLATLQIKIPLRGSNQPVIWWHDSLLTIRHTIFIILPLLVHYLPPLRIPFLSRPGPASPVDTAALLVRTHQTMTHLLPVLHLAKYTHAATMRVPELRGRASAWWEEEARVGAWIRGDGAENDEEGSSGTTVRGVARGLGVSFDDGGEGKEEGKLRTNAKIMTKVLINDGLKPSEHWHRH</sequence>
<organism evidence="2 3">
    <name type="scientific">Lyophyllum shimeji</name>
    <name type="common">Hon-shimeji</name>
    <name type="synonym">Tricholoma shimeji</name>
    <dbReference type="NCBI Taxonomy" id="47721"/>
    <lineage>
        <taxon>Eukaryota</taxon>
        <taxon>Fungi</taxon>
        <taxon>Dikarya</taxon>
        <taxon>Basidiomycota</taxon>
        <taxon>Agaricomycotina</taxon>
        <taxon>Agaricomycetes</taxon>
        <taxon>Agaricomycetidae</taxon>
        <taxon>Agaricales</taxon>
        <taxon>Tricholomatineae</taxon>
        <taxon>Lyophyllaceae</taxon>
        <taxon>Lyophyllum</taxon>
    </lineage>
</organism>
<evidence type="ECO:0000313" key="2">
    <source>
        <dbReference type="EMBL" id="GLB39100.1"/>
    </source>
</evidence>
<dbReference type="Proteomes" id="UP001063166">
    <property type="component" value="Unassembled WGS sequence"/>
</dbReference>
<feature type="transmembrane region" description="Helical" evidence="1">
    <location>
        <begin position="53"/>
        <end position="77"/>
    </location>
</feature>
<keyword evidence="1" id="KW-0472">Membrane</keyword>
<reference evidence="2" key="1">
    <citation type="submission" date="2022-07" db="EMBL/GenBank/DDBJ databases">
        <title>The genome of Lyophyllum shimeji provides insight into the initial evolution of ectomycorrhizal fungal genome.</title>
        <authorList>
            <person name="Kobayashi Y."/>
            <person name="Shibata T."/>
            <person name="Hirakawa H."/>
            <person name="Shigenobu S."/>
            <person name="Nishiyama T."/>
            <person name="Yamada A."/>
            <person name="Hasebe M."/>
            <person name="Kawaguchi M."/>
        </authorList>
    </citation>
    <scope>NUCLEOTIDE SEQUENCE</scope>
    <source>
        <strain evidence="2">AT787</strain>
    </source>
</reference>
<dbReference type="EMBL" id="BRPK01000006">
    <property type="protein sequence ID" value="GLB39100.1"/>
    <property type="molecule type" value="Genomic_DNA"/>
</dbReference>
<accession>A0A9P3UPK6</accession>
<feature type="transmembrane region" description="Helical" evidence="1">
    <location>
        <begin position="20"/>
        <end position="41"/>
    </location>
</feature>
<evidence type="ECO:0000256" key="1">
    <source>
        <dbReference type="SAM" id="Phobius"/>
    </source>
</evidence>
<keyword evidence="1" id="KW-0812">Transmembrane</keyword>
<dbReference type="AlphaFoldDB" id="A0A9P3UPK6"/>
<proteinExistence type="predicted"/>
<name>A0A9P3UPK6_LYOSH</name>
<evidence type="ECO:0000313" key="3">
    <source>
        <dbReference type="Proteomes" id="UP001063166"/>
    </source>
</evidence>
<gene>
    <name evidence="2" type="ORF">LshimejAT787_0602620</name>
</gene>
<keyword evidence="1" id="KW-1133">Transmembrane helix</keyword>